<feature type="transmembrane region" description="Helical" evidence="8">
    <location>
        <begin position="362"/>
        <end position="386"/>
    </location>
</feature>
<keyword evidence="9" id="KW-0328">Glycosyltransferase</keyword>
<name>A0AAE3R6Z9_9BACT</name>
<organism evidence="9 10">
    <name type="scientific">Xanthocytophaga agilis</name>
    <dbReference type="NCBI Taxonomy" id="3048010"/>
    <lineage>
        <taxon>Bacteria</taxon>
        <taxon>Pseudomonadati</taxon>
        <taxon>Bacteroidota</taxon>
        <taxon>Cytophagia</taxon>
        <taxon>Cytophagales</taxon>
        <taxon>Rhodocytophagaceae</taxon>
        <taxon>Xanthocytophaga</taxon>
    </lineage>
</organism>
<accession>A0AAE3R6Z9</accession>
<dbReference type="InterPro" id="IPR018584">
    <property type="entry name" value="GT87"/>
</dbReference>
<evidence type="ECO:0000256" key="4">
    <source>
        <dbReference type="ARBA" id="ARBA00022692"/>
    </source>
</evidence>
<comment type="subcellular location">
    <subcellularLocation>
        <location evidence="1">Cell membrane</location>
        <topology evidence="1">Multi-pass membrane protein</topology>
    </subcellularLocation>
</comment>
<evidence type="ECO:0000256" key="3">
    <source>
        <dbReference type="ARBA" id="ARBA00022679"/>
    </source>
</evidence>
<comment type="similarity">
    <text evidence="7">Belongs to the glycosyltransferase 87 family.</text>
</comment>
<protein>
    <submittedName>
        <fullName evidence="9">Glycosyltransferase family 87 protein</fullName>
        <ecNumber evidence="9">2.4.-.-</ecNumber>
    </submittedName>
</protein>
<evidence type="ECO:0000256" key="7">
    <source>
        <dbReference type="ARBA" id="ARBA00024033"/>
    </source>
</evidence>
<feature type="transmembrane region" description="Helical" evidence="8">
    <location>
        <begin position="167"/>
        <end position="188"/>
    </location>
</feature>
<keyword evidence="4 8" id="KW-0812">Transmembrane</keyword>
<feature type="transmembrane region" description="Helical" evidence="8">
    <location>
        <begin position="119"/>
        <end position="147"/>
    </location>
</feature>
<keyword evidence="3 9" id="KW-0808">Transferase</keyword>
<keyword evidence="2" id="KW-1003">Cell membrane</keyword>
<dbReference type="EC" id="2.4.-.-" evidence="9"/>
<dbReference type="GO" id="GO:0005886">
    <property type="term" value="C:plasma membrane"/>
    <property type="evidence" value="ECO:0007669"/>
    <property type="project" value="UniProtKB-SubCell"/>
</dbReference>
<dbReference type="EMBL" id="JASJOU010000006">
    <property type="protein sequence ID" value="MDJ1502609.1"/>
    <property type="molecule type" value="Genomic_DNA"/>
</dbReference>
<feature type="transmembrane region" description="Helical" evidence="8">
    <location>
        <begin position="278"/>
        <end position="298"/>
    </location>
</feature>
<keyword evidence="10" id="KW-1185">Reference proteome</keyword>
<gene>
    <name evidence="9" type="ORF">QNI22_18220</name>
</gene>
<dbReference type="Pfam" id="PF09594">
    <property type="entry name" value="GT87"/>
    <property type="match status" value="1"/>
</dbReference>
<keyword evidence="5 8" id="KW-1133">Transmembrane helix</keyword>
<evidence type="ECO:0000313" key="9">
    <source>
        <dbReference type="EMBL" id="MDJ1502609.1"/>
    </source>
</evidence>
<proteinExistence type="inferred from homology"/>
<feature type="transmembrane region" description="Helical" evidence="8">
    <location>
        <begin position="195"/>
        <end position="215"/>
    </location>
</feature>
<feature type="transmembrane region" description="Helical" evidence="8">
    <location>
        <begin position="69"/>
        <end position="98"/>
    </location>
</feature>
<feature type="transmembrane region" description="Helical" evidence="8">
    <location>
        <begin position="332"/>
        <end position="350"/>
    </location>
</feature>
<evidence type="ECO:0000256" key="8">
    <source>
        <dbReference type="SAM" id="Phobius"/>
    </source>
</evidence>
<dbReference type="GO" id="GO:0016758">
    <property type="term" value="F:hexosyltransferase activity"/>
    <property type="evidence" value="ECO:0007669"/>
    <property type="project" value="InterPro"/>
</dbReference>
<sequence>MQILSQTAFTKKTIGTTIFLLFVLICCIITATDGGDFDVYLDSARRLKNFENIYQPPFFKGLQYYYSPFFALVLSPFSSLPFIISETIWSLLSAFWLYRIWQLSTTYFDKEILIQKNKLRWVLLAFFLIVRFIMYNFSMIQVTIFLLWATLESLHLFKEDKYIKGGILLGIATNIKLLPILFLPYLLFRREFKGFTVAIIVFLCLLYLPAIFLGIEYNQFLLTEWWKIINPSNSEHTIEAGLGVHSLSSLVPVYITDTVGGLPIKRNFINLSYEVTQLVLNCVRLLFVVFTLVFLRTLPFKKNVAVLKDYWEYTYLFICTPLLFPHQQKYAYIYLFPAIIYLLYYFIIHFQFQRSKEIYFPLGIFILASFFFTPIIGSDIIGRYIYDVLQHFQILTIAAILLVPALLMCPPSKIESLVKN</sequence>
<keyword evidence="6 8" id="KW-0472">Membrane</keyword>
<dbReference type="RefSeq" id="WP_314512780.1">
    <property type="nucleotide sequence ID" value="NZ_JASJOU010000006.1"/>
</dbReference>
<feature type="transmembrane region" description="Helical" evidence="8">
    <location>
        <begin position="392"/>
        <end position="409"/>
    </location>
</feature>
<evidence type="ECO:0000256" key="1">
    <source>
        <dbReference type="ARBA" id="ARBA00004651"/>
    </source>
</evidence>
<feature type="transmembrane region" description="Helical" evidence="8">
    <location>
        <begin position="12"/>
        <end position="31"/>
    </location>
</feature>
<evidence type="ECO:0000256" key="2">
    <source>
        <dbReference type="ARBA" id="ARBA00022475"/>
    </source>
</evidence>
<reference evidence="9" key="1">
    <citation type="submission" date="2023-05" db="EMBL/GenBank/DDBJ databases">
        <authorList>
            <person name="Zhang X."/>
        </authorList>
    </citation>
    <scope>NUCLEOTIDE SEQUENCE</scope>
    <source>
        <strain evidence="9">BD1B2-1</strain>
    </source>
</reference>
<comment type="caution">
    <text evidence="9">The sequence shown here is derived from an EMBL/GenBank/DDBJ whole genome shotgun (WGS) entry which is preliminary data.</text>
</comment>
<evidence type="ECO:0000313" key="10">
    <source>
        <dbReference type="Proteomes" id="UP001232063"/>
    </source>
</evidence>
<dbReference type="AlphaFoldDB" id="A0AAE3R6Z9"/>
<evidence type="ECO:0000256" key="5">
    <source>
        <dbReference type="ARBA" id="ARBA00022989"/>
    </source>
</evidence>
<dbReference type="Proteomes" id="UP001232063">
    <property type="component" value="Unassembled WGS sequence"/>
</dbReference>
<evidence type="ECO:0000256" key="6">
    <source>
        <dbReference type="ARBA" id="ARBA00023136"/>
    </source>
</evidence>